<dbReference type="InterPro" id="IPR013094">
    <property type="entry name" value="AB_hydrolase_3"/>
</dbReference>
<dbReference type="Gene3D" id="3.40.50.1820">
    <property type="entry name" value="alpha/beta hydrolase"/>
    <property type="match status" value="1"/>
</dbReference>
<sequence length="345" mass="37916">MAEHRHLAEIDPEFAKLPRPPTAVGPIDLDAFRSNFATKVLPAMQAASKGLLPPESEYQVTDHLIEVQDGVKAPARVITPATQQEDGKFPLLFWLHAGGRSITISLHAKRKDNRLGYRFILGGLDMDDYFLRRLAVDHQIVVVNFDYSLAPEHPFPIPVDDSFAALKHIAANQEEFSADLSKGFIVSGQSAGANIAAVLAHLALKEPVFKQHPLTGQFLMYPLVVHPSAYPEKFASSLLSYNELTDVVGLTKGTMDSLWAFYKPEPSDPRASPLLFPSHGGLPPTYVQVAGMDPLRDEGLLYEKVLKEAGVKTKVDVYPGVPHGFHMINPQLEIAQKQSKDTKAG</sequence>
<protein>
    <recommendedName>
        <fullName evidence="2">Alpha/beta hydrolase fold-3 domain-containing protein</fullName>
    </recommendedName>
</protein>
<dbReference type="Proteomes" id="UP001465976">
    <property type="component" value="Unassembled WGS sequence"/>
</dbReference>
<evidence type="ECO:0000256" key="1">
    <source>
        <dbReference type="ARBA" id="ARBA00022801"/>
    </source>
</evidence>
<keyword evidence="1" id="KW-0378">Hydrolase</keyword>
<evidence type="ECO:0000313" key="3">
    <source>
        <dbReference type="EMBL" id="KAL0578350.1"/>
    </source>
</evidence>
<dbReference type="PANTHER" id="PTHR48081:SF8">
    <property type="entry name" value="ALPHA_BETA HYDROLASE FOLD-3 DOMAIN-CONTAINING PROTEIN-RELATED"/>
    <property type="match status" value="1"/>
</dbReference>
<keyword evidence="4" id="KW-1185">Reference proteome</keyword>
<name>A0ABR3FSJ6_9AGAR</name>
<proteinExistence type="predicted"/>
<dbReference type="EMBL" id="JBAHYK010000104">
    <property type="protein sequence ID" value="KAL0578350.1"/>
    <property type="molecule type" value="Genomic_DNA"/>
</dbReference>
<comment type="caution">
    <text evidence="3">The sequence shown here is derived from an EMBL/GenBank/DDBJ whole genome shotgun (WGS) entry which is preliminary data.</text>
</comment>
<dbReference type="InterPro" id="IPR050300">
    <property type="entry name" value="GDXG_lipolytic_enzyme"/>
</dbReference>
<gene>
    <name evidence="3" type="ORF">V5O48_003665</name>
</gene>
<evidence type="ECO:0000313" key="4">
    <source>
        <dbReference type="Proteomes" id="UP001465976"/>
    </source>
</evidence>
<accession>A0ABR3FSJ6</accession>
<dbReference type="PANTHER" id="PTHR48081">
    <property type="entry name" value="AB HYDROLASE SUPERFAMILY PROTEIN C4A8.06C"/>
    <property type="match status" value="1"/>
</dbReference>
<feature type="non-terminal residue" evidence="3">
    <location>
        <position position="345"/>
    </location>
</feature>
<reference evidence="3 4" key="1">
    <citation type="submission" date="2024-02" db="EMBL/GenBank/DDBJ databases">
        <title>A draft genome for the cacao thread blight pathogen Marasmius crinis-equi.</title>
        <authorList>
            <person name="Cohen S.P."/>
            <person name="Baruah I.K."/>
            <person name="Amoako-Attah I."/>
            <person name="Bukari Y."/>
            <person name="Meinhardt L.W."/>
            <person name="Bailey B.A."/>
        </authorList>
    </citation>
    <scope>NUCLEOTIDE SEQUENCE [LARGE SCALE GENOMIC DNA]</scope>
    <source>
        <strain evidence="3 4">GH-76</strain>
    </source>
</reference>
<evidence type="ECO:0000259" key="2">
    <source>
        <dbReference type="Pfam" id="PF07859"/>
    </source>
</evidence>
<feature type="domain" description="Alpha/beta hydrolase fold-3" evidence="2">
    <location>
        <begin position="119"/>
        <end position="327"/>
    </location>
</feature>
<dbReference type="SUPFAM" id="SSF53474">
    <property type="entry name" value="alpha/beta-Hydrolases"/>
    <property type="match status" value="1"/>
</dbReference>
<dbReference type="Pfam" id="PF07859">
    <property type="entry name" value="Abhydrolase_3"/>
    <property type="match status" value="1"/>
</dbReference>
<dbReference type="InterPro" id="IPR029058">
    <property type="entry name" value="AB_hydrolase_fold"/>
</dbReference>
<organism evidence="3 4">
    <name type="scientific">Marasmius crinis-equi</name>
    <dbReference type="NCBI Taxonomy" id="585013"/>
    <lineage>
        <taxon>Eukaryota</taxon>
        <taxon>Fungi</taxon>
        <taxon>Dikarya</taxon>
        <taxon>Basidiomycota</taxon>
        <taxon>Agaricomycotina</taxon>
        <taxon>Agaricomycetes</taxon>
        <taxon>Agaricomycetidae</taxon>
        <taxon>Agaricales</taxon>
        <taxon>Marasmiineae</taxon>
        <taxon>Marasmiaceae</taxon>
        <taxon>Marasmius</taxon>
    </lineage>
</organism>